<evidence type="ECO:0000256" key="6">
    <source>
        <dbReference type="ARBA" id="ARBA00022801"/>
    </source>
</evidence>
<keyword evidence="6" id="KW-0378">Hydrolase</keyword>
<evidence type="ECO:0000256" key="3">
    <source>
        <dbReference type="ARBA" id="ARBA00008843"/>
    </source>
</evidence>
<sequence length="313" mass="34941">MSQEPRIKLVVTGDDFGYCPHRDKGIVDCFHAKAITNVSLIINGSSAASAASLAQSNLPFRYNIPIGLHANLSEGFPVCTELKQNSSLINGQGVFHGKMGIRKMLSQGLLDMSEVRKELCAQIKLFCELTGINPQHMDSHQHVHVLPGIREVFAQVLEEHRIHFTRIPVELGLHRCTWLPDTLMEFYKGVEEDALNAIEVFRSHRIRWPELYIGLSTMGKNMSTYNIQEAIRYGVCSWQSTIATLPDITNSVSIELMTHPGYPSIPEDGGCGEGPDDFSQSLDRLHELEVLKSTSLQSFFLGNGVQLCTFRDL</sequence>
<evidence type="ECO:0000256" key="8">
    <source>
        <dbReference type="ARBA" id="ARBA00023277"/>
    </source>
</evidence>
<dbReference type="AlphaFoldDB" id="A0A803J4Q1"/>
<evidence type="ECO:0000256" key="5">
    <source>
        <dbReference type="ARBA" id="ARBA00022723"/>
    </source>
</evidence>
<organism evidence="9">
    <name type="scientific">Xenopus tropicalis</name>
    <name type="common">Western clawed frog</name>
    <name type="synonym">Silurana tropicalis</name>
    <dbReference type="NCBI Taxonomy" id="8364"/>
    <lineage>
        <taxon>Eukaryota</taxon>
        <taxon>Metazoa</taxon>
        <taxon>Chordata</taxon>
        <taxon>Craniata</taxon>
        <taxon>Vertebrata</taxon>
        <taxon>Euteleostomi</taxon>
        <taxon>Amphibia</taxon>
        <taxon>Batrachia</taxon>
        <taxon>Anura</taxon>
        <taxon>Pipoidea</taxon>
        <taxon>Pipidae</taxon>
        <taxon>Xenopodinae</taxon>
        <taxon>Xenopus</taxon>
        <taxon>Silurana</taxon>
    </lineage>
</organism>
<comment type="function">
    <text evidence="2">Probably catalyzes the deacetylation of acetylated carbohydrates an important step in the degradation of oligosaccharides.</text>
</comment>
<evidence type="ECO:0000256" key="4">
    <source>
        <dbReference type="ARBA" id="ARBA00018477"/>
    </source>
</evidence>
<dbReference type="Pfam" id="PF04794">
    <property type="entry name" value="YdjC"/>
    <property type="match status" value="1"/>
</dbReference>
<dbReference type="PANTHER" id="PTHR31609:SF1">
    <property type="entry name" value="CARBOHYDRATE DEACETYLASE"/>
    <property type="match status" value="1"/>
</dbReference>
<dbReference type="Xenbase" id="XB-GENE-941275">
    <property type="gene designation" value="ydjc"/>
</dbReference>
<name>A0A803J4Q1_XENTR</name>
<proteinExistence type="inferred from homology"/>
<dbReference type="FunFam" id="3.20.20.370:FF:000006">
    <property type="entry name" value="YdjC chitooligosaccharide deacetylase homolog"/>
    <property type="match status" value="1"/>
</dbReference>
<dbReference type="GO" id="GO:0016787">
    <property type="term" value="F:hydrolase activity"/>
    <property type="evidence" value="ECO:0007669"/>
    <property type="project" value="UniProtKB-KW"/>
</dbReference>
<keyword evidence="8" id="KW-0119">Carbohydrate metabolism</keyword>
<dbReference type="GO" id="GO:0005975">
    <property type="term" value="P:carbohydrate metabolic process"/>
    <property type="evidence" value="ECO:0007669"/>
    <property type="project" value="InterPro"/>
</dbReference>
<dbReference type="GO" id="GO:0046872">
    <property type="term" value="F:metal ion binding"/>
    <property type="evidence" value="ECO:0007669"/>
    <property type="project" value="UniProtKB-KW"/>
</dbReference>
<evidence type="ECO:0000256" key="1">
    <source>
        <dbReference type="ARBA" id="ARBA00001946"/>
    </source>
</evidence>
<comment type="similarity">
    <text evidence="3">Belongs to the YdjC deacetylase family.</text>
</comment>
<evidence type="ECO:0000256" key="2">
    <source>
        <dbReference type="ARBA" id="ARBA00003451"/>
    </source>
</evidence>
<keyword evidence="5" id="KW-0479">Metal-binding</keyword>
<evidence type="ECO:0000256" key="7">
    <source>
        <dbReference type="ARBA" id="ARBA00022842"/>
    </source>
</evidence>
<dbReference type="PANTHER" id="PTHR31609">
    <property type="entry name" value="YDJC DEACETYLASE FAMILY MEMBER"/>
    <property type="match status" value="1"/>
</dbReference>
<dbReference type="InterPro" id="IPR011330">
    <property type="entry name" value="Glyco_hydro/deAcase_b/a-brl"/>
</dbReference>
<accession>A0A803J4Q1</accession>
<keyword evidence="7" id="KW-0460">Magnesium</keyword>
<dbReference type="Ensembl" id="ENSXETT00000120564">
    <property type="protein sequence ID" value="ENSXETP00000102815"/>
    <property type="gene ID" value="ENSXETG00000022426"/>
</dbReference>
<dbReference type="CDD" id="cd10806">
    <property type="entry name" value="YdjC_like_2"/>
    <property type="match status" value="1"/>
</dbReference>
<reference evidence="9" key="2">
    <citation type="submission" date="2021-03" db="UniProtKB">
        <authorList>
            <consortium name="Ensembl"/>
        </authorList>
    </citation>
    <scope>IDENTIFICATION</scope>
</reference>
<dbReference type="Bgee" id="ENSXETG00000022426">
    <property type="expression patterns" value="Expressed in ovary and 14 other cell types or tissues"/>
</dbReference>
<dbReference type="GeneTree" id="ENSGT00390000002575"/>
<dbReference type="Gene3D" id="3.20.20.370">
    <property type="entry name" value="Glycoside hydrolase/deacetylase"/>
    <property type="match status" value="1"/>
</dbReference>
<dbReference type="InterPro" id="IPR006879">
    <property type="entry name" value="YdjC-like"/>
</dbReference>
<reference evidence="9" key="1">
    <citation type="journal article" date="2010" name="Science">
        <title>The genome of the Western clawed frog Xenopus tropicalis.</title>
        <authorList>
            <person name="Hellsten U."/>
            <person name="Harland R.M."/>
            <person name="Gilchrist M.J."/>
            <person name="Hendrix D."/>
            <person name="Jurka J."/>
            <person name="Kapitonov V."/>
            <person name="Ovcharenko I."/>
            <person name="Putnam N.H."/>
            <person name="Shu S."/>
            <person name="Taher L."/>
            <person name="Blitz I.L."/>
            <person name="Blumberg B."/>
            <person name="Dichmann D.S."/>
            <person name="Dubchak I."/>
            <person name="Amaya E."/>
            <person name="Detter J.C."/>
            <person name="Fletcher R."/>
            <person name="Gerhard D.S."/>
            <person name="Goodstein D."/>
            <person name="Graves T."/>
            <person name="Grigoriev I.V."/>
            <person name="Grimwood J."/>
            <person name="Kawashima T."/>
            <person name="Lindquist E."/>
            <person name="Lucas S.M."/>
            <person name="Mead P.E."/>
            <person name="Mitros T."/>
            <person name="Ogino H."/>
            <person name="Ohta Y."/>
            <person name="Poliakov A.V."/>
            <person name="Pollet N."/>
            <person name="Robert J."/>
            <person name="Salamov A."/>
            <person name="Sater A.K."/>
            <person name="Schmutz J."/>
            <person name="Terry A."/>
            <person name="Vize P.D."/>
            <person name="Warren W.C."/>
            <person name="Wells D."/>
            <person name="Wills A."/>
            <person name="Wilson R.K."/>
            <person name="Zimmerman L.B."/>
            <person name="Zorn A.M."/>
            <person name="Grainger R."/>
            <person name="Grammer T."/>
            <person name="Khokha M.K."/>
            <person name="Richardson P.M."/>
            <person name="Rokhsar D.S."/>
        </authorList>
    </citation>
    <scope>NUCLEOTIDE SEQUENCE [LARGE SCALE GENOMIC DNA]</scope>
    <source>
        <strain evidence="9">Nigerian</strain>
    </source>
</reference>
<protein>
    <recommendedName>
        <fullName evidence="4">Carbohydrate deacetylase</fullName>
    </recommendedName>
</protein>
<evidence type="ECO:0000313" key="9">
    <source>
        <dbReference type="Ensembl" id="ENSXETP00000102815"/>
    </source>
</evidence>
<dbReference type="SUPFAM" id="SSF88713">
    <property type="entry name" value="Glycoside hydrolase/deacetylase"/>
    <property type="match status" value="1"/>
</dbReference>
<gene>
    <name evidence="9" type="primary">ydjc</name>
</gene>
<comment type="cofactor">
    <cofactor evidence="1">
        <name>Mg(2+)</name>
        <dbReference type="ChEBI" id="CHEBI:18420"/>
    </cofactor>
</comment>